<keyword evidence="9" id="KW-0406">Ion transport</keyword>
<keyword evidence="6" id="KW-0029">Amino-acid transport</keyword>
<protein>
    <recommendedName>
        <fullName evidence="14">Sodium-dependent nutrient amino acid transporter 1</fullName>
    </recommendedName>
</protein>
<dbReference type="AlphaFoldDB" id="T1JF95"/>
<keyword evidence="16" id="KW-1015">Disulfide bond</keyword>
<feature type="compositionally biased region" description="Polar residues" evidence="17">
    <location>
        <begin position="549"/>
        <end position="558"/>
    </location>
</feature>
<dbReference type="Proteomes" id="UP000014500">
    <property type="component" value="Unassembled WGS sequence"/>
</dbReference>
<evidence type="ECO:0000313" key="20">
    <source>
        <dbReference type="Proteomes" id="UP000014500"/>
    </source>
</evidence>
<comment type="similarity">
    <text evidence="2">Belongs to the sodium:neurotransmitter symporter (SNF) (TC 2.A.22) family.</text>
</comment>
<dbReference type="GO" id="GO:0005283">
    <property type="term" value="F:amino acid:sodium symporter activity"/>
    <property type="evidence" value="ECO:0007669"/>
    <property type="project" value="TreeGrafter"/>
</dbReference>
<evidence type="ECO:0000256" key="13">
    <source>
        <dbReference type="ARBA" id="ARBA00037785"/>
    </source>
</evidence>
<feature type="transmembrane region" description="Helical" evidence="18">
    <location>
        <begin position="260"/>
        <end position="280"/>
    </location>
</feature>
<comment type="subcellular location">
    <subcellularLocation>
        <location evidence="1">Membrane</location>
        <topology evidence="1">Multi-pass membrane protein</topology>
    </subcellularLocation>
</comment>
<feature type="transmembrane region" description="Helical" evidence="18">
    <location>
        <begin position="77"/>
        <end position="98"/>
    </location>
</feature>
<keyword evidence="5" id="KW-0769">Symport</keyword>
<feature type="transmembrane region" description="Helical" evidence="18">
    <location>
        <begin position="231"/>
        <end position="251"/>
    </location>
</feature>
<keyword evidence="12" id="KW-0739">Sodium transport</keyword>
<dbReference type="Pfam" id="PF00209">
    <property type="entry name" value="SNF"/>
    <property type="match status" value="1"/>
</dbReference>
<feature type="transmembrane region" description="Helical" evidence="18">
    <location>
        <begin position="306"/>
        <end position="328"/>
    </location>
</feature>
<comment type="function">
    <text evidence="13">Unusual broad substrate spectrum amino acid:sodium cotransporter that promotes absorption of the D isomers of essential amino acids. Neutral amino acids are the preferred substrates, especially methionine and phenylalanine.</text>
</comment>
<keyword evidence="4 18" id="KW-0812">Transmembrane</keyword>
<feature type="transmembrane region" description="Helical" evidence="18">
    <location>
        <begin position="47"/>
        <end position="65"/>
    </location>
</feature>
<feature type="binding site" evidence="15">
    <location>
        <position position="317"/>
    </location>
    <ligand>
        <name>Na(+)</name>
        <dbReference type="ChEBI" id="CHEBI:29101"/>
        <label>1</label>
    </ligand>
</feature>
<sequence length="619" mass="69966">MANQGKSAKVVEPASAEGDSKWYKGLEKVQSYFDHPFRDKWKNKVEFVLSCVGYCIGFGNIWRYPYVVYENGGSAFLFPYLVIVLVLALPLFFLETLLGQFSGCNPVSAFNFAPICRGIGIGMVIVNFYIIIYYIMFMAYSTRYLFASFNFELPWSKCMEEWGADVLCFDPTTEKDENATTLPDCAQLNATLKKNYTVTVDCNEWVWPAEEFWHKGVLKDEGGSLGNIGEVHWDLLLLLLLSWIIQYLVLLRGIKTSGKIVYITAIFPFIILIIMFIYTLTLEGATDGLSYLFQVSDWSKMFSASVWRAAITQAFFSTGIAFGCLILYSSYNEFTYNLQIICIIIIILDLIASLLSAMTVFSVLGYLAYQVERDITEVVAQGPALIFITMPQAIATMPVSHLWSVLYFLMLYAVGIDSQVQTWKSTDNMLSSLVLNKHTYGNSGTLHMGGFYVVSFLEIFSSENTLIFLALCEVIVIMYLYGIKHFDCDIAYMTGKTIFIYWKLCWLGVVPVMLIGKAGYSMQPVPTWGPRQPLYKIGYLDWINQVQPGTQPEKSGQTGKAMKELEADVSEESPTVQAVATRRVVDQRFSIFRRFSSAVFHPGEIEFMEHRMGTAGSSK</sequence>
<keyword evidence="10 18" id="KW-0472">Membrane</keyword>
<proteinExistence type="inferred from homology"/>
<name>T1JF95_STRMM</name>
<evidence type="ECO:0000256" key="5">
    <source>
        <dbReference type="ARBA" id="ARBA00022847"/>
    </source>
</evidence>
<dbReference type="EMBL" id="JH432147">
    <property type="status" value="NOT_ANNOTATED_CDS"/>
    <property type="molecule type" value="Genomic_DNA"/>
</dbReference>
<feature type="transmembrane region" description="Helical" evidence="18">
    <location>
        <begin position="402"/>
        <end position="420"/>
    </location>
</feature>
<dbReference type="SUPFAM" id="SSF161070">
    <property type="entry name" value="SNF-like"/>
    <property type="match status" value="1"/>
</dbReference>
<accession>T1JF95</accession>
<dbReference type="PANTHER" id="PTHR11616:SF321">
    <property type="entry name" value="SODIUM-DEPENDENT NUTRIENT AMINO ACID TRANSPORTER 1-RELATED"/>
    <property type="match status" value="1"/>
</dbReference>
<organism evidence="19 20">
    <name type="scientific">Strigamia maritima</name>
    <name type="common">European centipede</name>
    <name type="synonym">Geophilus maritimus</name>
    <dbReference type="NCBI Taxonomy" id="126957"/>
    <lineage>
        <taxon>Eukaryota</taxon>
        <taxon>Metazoa</taxon>
        <taxon>Ecdysozoa</taxon>
        <taxon>Arthropoda</taxon>
        <taxon>Myriapoda</taxon>
        <taxon>Chilopoda</taxon>
        <taxon>Pleurostigmophora</taxon>
        <taxon>Geophilomorpha</taxon>
        <taxon>Linotaeniidae</taxon>
        <taxon>Strigamia</taxon>
    </lineage>
</organism>
<dbReference type="NCBIfam" id="NF037979">
    <property type="entry name" value="Na_transp"/>
    <property type="match status" value="1"/>
</dbReference>
<keyword evidence="7 18" id="KW-1133">Transmembrane helix</keyword>
<evidence type="ECO:0000256" key="8">
    <source>
        <dbReference type="ARBA" id="ARBA00023053"/>
    </source>
</evidence>
<reference evidence="19" key="2">
    <citation type="submission" date="2015-02" db="UniProtKB">
        <authorList>
            <consortium name="EnsemblMetazoa"/>
        </authorList>
    </citation>
    <scope>IDENTIFICATION</scope>
</reference>
<dbReference type="PANTHER" id="PTHR11616">
    <property type="entry name" value="SODIUM/CHLORIDE DEPENDENT TRANSPORTER"/>
    <property type="match status" value="1"/>
</dbReference>
<dbReference type="PhylomeDB" id="T1JF95"/>
<evidence type="ECO:0000256" key="9">
    <source>
        <dbReference type="ARBA" id="ARBA00023065"/>
    </source>
</evidence>
<feature type="binding site" evidence="15">
    <location>
        <position position="417"/>
    </location>
    <ligand>
        <name>Na(+)</name>
        <dbReference type="ChEBI" id="CHEBI:29101"/>
        <label>1</label>
    </ligand>
</feature>
<dbReference type="InterPro" id="IPR037272">
    <property type="entry name" value="SNS_sf"/>
</dbReference>
<keyword evidence="20" id="KW-1185">Reference proteome</keyword>
<evidence type="ECO:0000256" key="1">
    <source>
        <dbReference type="ARBA" id="ARBA00004141"/>
    </source>
</evidence>
<dbReference type="GO" id="GO:0089718">
    <property type="term" value="P:amino acid import across plasma membrane"/>
    <property type="evidence" value="ECO:0007669"/>
    <property type="project" value="TreeGrafter"/>
</dbReference>
<keyword evidence="3" id="KW-0813">Transport</keyword>
<evidence type="ECO:0000256" key="17">
    <source>
        <dbReference type="SAM" id="MobiDB-lite"/>
    </source>
</evidence>
<dbReference type="GO" id="GO:0005886">
    <property type="term" value="C:plasma membrane"/>
    <property type="evidence" value="ECO:0007669"/>
    <property type="project" value="TreeGrafter"/>
</dbReference>
<reference evidence="20" key="1">
    <citation type="submission" date="2011-05" db="EMBL/GenBank/DDBJ databases">
        <authorList>
            <person name="Richards S.R."/>
            <person name="Qu J."/>
            <person name="Jiang H."/>
            <person name="Jhangiani S.N."/>
            <person name="Agravi P."/>
            <person name="Goodspeed R."/>
            <person name="Gross S."/>
            <person name="Mandapat C."/>
            <person name="Jackson L."/>
            <person name="Mathew T."/>
            <person name="Pu L."/>
            <person name="Thornton R."/>
            <person name="Saada N."/>
            <person name="Wilczek-Boney K.B."/>
            <person name="Lee S."/>
            <person name="Kovar C."/>
            <person name="Wu Y."/>
            <person name="Scherer S.E."/>
            <person name="Worley K.C."/>
            <person name="Muzny D.M."/>
            <person name="Gibbs R."/>
        </authorList>
    </citation>
    <scope>NUCLEOTIDE SEQUENCE</scope>
    <source>
        <strain evidence="20">Brora</strain>
    </source>
</reference>
<dbReference type="InterPro" id="IPR000175">
    <property type="entry name" value="Na/ntran_symport"/>
</dbReference>
<dbReference type="PROSITE" id="PS50267">
    <property type="entry name" value="NA_NEUROTRAN_SYMP_3"/>
    <property type="match status" value="1"/>
</dbReference>
<dbReference type="PRINTS" id="PR00176">
    <property type="entry name" value="NANEUSMPORT"/>
</dbReference>
<dbReference type="eggNOG" id="KOG3660">
    <property type="taxonomic scope" value="Eukaryota"/>
</dbReference>
<feature type="transmembrane region" description="Helical" evidence="18">
    <location>
        <begin position="340"/>
        <end position="369"/>
    </location>
</feature>
<evidence type="ECO:0000256" key="6">
    <source>
        <dbReference type="ARBA" id="ARBA00022970"/>
    </source>
</evidence>
<keyword evidence="8 15" id="KW-0915">Sodium</keyword>
<evidence type="ECO:0000256" key="14">
    <source>
        <dbReference type="ARBA" id="ARBA00040215"/>
    </source>
</evidence>
<feature type="transmembrane region" description="Helical" evidence="18">
    <location>
        <begin position="119"/>
        <end position="140"/>
    </location>
</feature>
<evidence type="ECO:0000256" key="10">
    <source>
        <dbReference type="ARBA" id="ARBA00023136"/>
    </source>
</evidence>
<feature type="region of interest" description="Disordered" evidence="17">
    <location>
        <begin position="549"/>
        <end position="568"/>
    </location>
</feature>
<feature type="binding site" evidence="15">
    <location>
        <position position="60"/>
    </location>
    <ligand>
        <name>Na(+)</name>
        <dbReference type="ChEBI" id="CHEBI:29101"/>
        <label>1</label>
    </ligand>
</feature>
<keyword evidence="11" id="KW-0325">Glycoprotein</keyword>
<evidence type="ECO:0000313" key="19">
    <source>
        <dbReference type="EnsemblMetazoa" id="SMAR012506-PA"/>
    </source>
</evidence>
<dbReference type="GO" id="GO:0015179">
    <property type="term" value="F:L-amino acid transmembrane transporter activity"/>
    <property type="evidence" value="ECO:0007669"/>
    <property type="project" value="TreeGrafter"/>
</dbReference>
<evidence type="ECO:0000256" key="12">
    <source>
        <dbReference type="ARBA" id="ARBA00023201"/>
    </source>
</evidence>
<evidence type="ECO:0000256" key="11">
    <source>
        <dbReference type="ARBA" id="ARBA00023180"/>
    </source>
</evidence>
<evidence type="ECO:0000256" key="15">
    <source>
        <dbReference type="PIRSR" id="PIRSR600175-1"/>
    </source>
</evidence>
<evidence type="ECO:0000256" key="7">
    <source>
        <dbReference type="ARBA" id="ARBA00022989"/>
    </source>
</evidence>
<dbReference type="HOGENOM" id="CLU_006855_9_5_1"/>
<evidence type="ECO:0000256" key="3">
    <source>
        <dbReference type="ARBA" id="ARBA00022448"/>
    </source>
</evidence>
<dbReference type="EnsemblMetazoa" id="SMAR012506-RA">
    <property type="protein sequence ID" value="SMAR012506-PA"/>
    <property type="gene ID" value="SMAR012506"/>
</dbReference>
<feature type="transmembrane region" description="Helical" evidence="18">
    <location>
        <begin position="498"/>
        <end position="516"/>
    </location>
</feature>
<evidence type="ECO:0000256" key="4">
    <source>
        <dbReference type="ARBA" id="ARBA00022692"/>
    </source>
</evidence>
<dbReference type="GO" id="GO:0046872">
    <property type="term" value="F:metal ion binding"/>
    <property type="evidence" value="ECO:0007669"/>
    <property type="project" value="UniProtKB-KW"/>
</dbReference>
<evidence type="ECO:0000256" key="16">
    <source>
        <dbReference type="PIRSR" id="PIRSR600175-2"/>
    </source>
</evidence>
<dbReference type="OMA" id="YSEWADS"/>
<feature type="disulfide bond" evidence="16">
    <location>
        <begin position="158"/>
        <end position="168"/>
    </location>
</feature>
<feature type="transmembrane region" description="Helical" evidence="18">
    <location>
        <begin position="466"/>
        <end position="486"/>
    </location>
</feature>
<feature type="binding site" evidence="15">
    <location>
        <position position="418"/>
    </location>
    <ligand>
        <name>Na(+)</name>
        <dbReference type="ChEBI" id="CHEBI:29101"/>
        <label>1</label>
    </ligand>
</feature>
<keyword evidence="15" id="KW-0479">Metal-binding</keyword>
<evidence type="ECO:0000256" key="18">
    <source>
        <dbReference type="SAM" id="Phobius"/>
    </source>
</evidence>
<feature type="binding site" evidence="15">
    <location>
        <position position="53"/>
    </location>
    <ligand>
        <name>Na(+)</name>
        <dbReference type="ChEBI" id="CHEBI:29101"/>
        <label>1</label>
    </ligand>
</feature>
<evidence type="ECO:0000256" key="2">
    <source>
        <dbReference type="ARBA" id="ARBA00006459"/>
    </source>
</evidence>